<dbReference type="FunFam" id="1.10.630.10:FF:000018">
    <property type="entry name" value="Cytochrome P450 monooxygenase"/>
    <property type="match status" value="1"/>
</dbReference>
<comment type="caution">
    <text evidence="10">The sequence shown here is derived from an EMBL/GenBank/DDBJ whole genome shotgun (WGS) entry which is preliminary data.</text>
</comment>
<dbReference type="SUPFAM" id="SSF48264">
    <property type="entry name" value="Cytochrome P450"/>
    <property type="match status" value="1"/>
</dbReference>
<dbReference type="Pfam" id="PF00067">
    <property type="entry name" value="p450"/>
    <property type="match status" value="1"/>
</dbReference>
<dbReference type="InterPro" id="IPR036396">
    <property type="entry name" value="Cyt_P450_sf"/>
</dbReference>
<evidence type="ECO:0000256" key="7">
    <source>
        <dbReference type="ARBA" id="ARBA00023004"/>
    </source>
</evidence>
<reference evidence="10" key="1">
    <citation type="submission" date="2017-12" db="EMBL/GenBank/DDBJ databases">
        <title>Sequencing the genomes of 1000 Actinobacteria strains.</title>
        <authorList>
            <person name="Klenk H.-P."/>
        </authorList>
    </citation>
    <scope>NUCLEOTIDE SEQUENCE [LARGE SCALE GENOMIC DNA]</scope>
    <source>
        <strain evidence="10">DSM 44228</strain>
    </source>
</reference>
<evidence type="ECO:0000256" key="8">
    <source>
        <dbReference type="ARBA" id="ARBA00023033"/>
    </source>
</evidence>
<dbReference type="PROSITE" id="PS00086">
    <property type="entry name" value="CYTOCHROME_P450"/>
    <property type="match status" value="1"/>
</dbReference>
<evidence type="ECO:0000256" key="3">
    <source>
        <dbReference type="ARBA" id="ARBA00022490"/>
    </source>
</evidence>
<evidence type="ECO:0000256" key="1">
    <source>
        <dbReference type="ARBA" id="ARBA00004496"/>
    </source>
</evidence>
<dbReference type="AlphaFoldDB" id="A0A2N3Y2W1"/>
<dbReference type="CDD" id="cd11031">
    <property type="entry name" value="Cyp158A-like"/>
    <property type="match status" value="1"/>
</dbReference>
<dbReference type="GO" id="GO:0005737">
    <property type="term" value="C:cytoplasm"/>
    <property type="evidence" value="ECO:0007669"/>
    <property type="project" value="UniProtKB-SubCell"/>
</dbReference>
<evidence type="ECO:0000256" key="5">
    <source>
        <dbReference type="ARBA" id="ARBA00022723"/>
    </source>
</evidence>
<keyword evidence="7 9" id="KW-0408">Iron</keyword>
<dbReference type="EMBL" id="PJNB01000001">
    <property type="protein sequence ID" value="PKW17266.1"/>
    <property type="molecule type" value="Genomic_DNA"/>
</dbReference>
<dbReference type="InterPro" id="IPR017972">
    <property type="entry name" value="Cyt_P450_CS"/>
</dbReference>
<keyword evidence="6 9" id="KW-0560">Oxidoreductase</keyword>
<protein>
    <submittedName>
        <fullName evidence="10">Biflaviolin synthase</fullName>
    </submittedName>
</protein>
<keyword evidence="3" id="KW-0963">Cytoplasm</keyword>
<dbReference type="InterPro" id="IPR001128">
    <property type="entry name" value="Cyt_P450"/>
</dbReference>
<accession>A0A2N3Y2W1</accession>
<dbReference type="PRINTS" id="PR00359">
    <property type="entry name" value="BP450"/>
</dbReference>
<dbReference type="Proteomes" id="UP000233786">
    <property type="component" value="Unassembled WGS sequence"/>
</dbReference>
<dbReference type="GO" id="GO:0004497">
    <property type="term" value="F:monooxygenase activity"/>
    <property type="evidence" value="ECO:0007669"/>
    <property type="project" value="UniProtKB-KW"/>
</dbReference>
<keyword evidence="11" id="KW-1185">Reference proteome</keyword>
<dbReference type="GO" id="GO:0016705">
    <property type="term" value="F:oxidoreductase activity, acting on paired donors, with incorporation or reduction of molecular oxygen"/>
    <property type="evidence" value="ECO:0007669"/>
    <property type="project" value="InterPro"/>
</dbReference>
<dbReference type="PANTHER" id="PTHR46696:SF1">
    <property type="entry name" value="CYTOCHROME P450 YJIB-RELATED"/>
    <property type="match status" value="1"/>
</dbReference>
<evidence type="ECO:0000256" key="6">
    <source>
        <dbReference type="ARBA" id="ARBA00023002"/>
    </source>
</evidence>
<dbReference type="PANTHER" id="PTHR46696">
    <property type="entry name" value="P450, PUTATIVE (EUROFUNG)-RELATED"/>
    <property type="match status" value="1"/>
</dbReference>
<gene>
    <name evidence="10" type="ORF">A8926_5207</name>
</gene>
<dbReference type="OrthoDB" id="141712at2"/>
<sequence>MSDGCPLRSYDPPNISGVGFDPDLAEFLREEPVARIRMRFGEGEAWLVTRYEDVKFVTSDPRFSRAAIAGRPFPRMTKHVIPLDRAVSYSDPPEHARIRRVAAKVFAQRNVERLRVRAEQVVAERVDALVAAGRPADLVEHVVAPFPMTMIGEVVGIPVADRSWLMWCAETLFSMARNEAEVARNGRIKDELYEYFQKLVARRRAWPRDDLVTVLADARDRGEIGDEELGALVVLVSLNGWHAVRYNSSSMLYVLLTEAGLWERLVAEPGLIPNAVEELLRFVPHKRGVGQPRVATEDVVIRGVRIRAGDVVHISYVAANWDAEVFPHPERVDLDRAEVPHLAFGHGPHYCVGPLLARMEAQVLLGVLLDRLPRLRLAVSPDEVRWRRDVMIRGPVDLPVAW</sequence>
<evidence type="ECO:0000256" key="2">
    <source>
        <dbReference type="ARBA" id="ARBA00010617"/>
    </source>
</evidence>
<evidence type="ECO:0000256" key="9">
    <source>
        <dbReference type="RuleBase" id="RU000461"/>
    </source>
</evidence>
<organism evidence="10 11">
    <name type="scientific">Saccharopolyspora spinosa</name>
    <dbReference type="NCBI Taxonomy" id="60894"/>
    <lineage>
        <taxon>Bacteria</taxon>
        <taxon>Bacillati</taxon>
        <taxon>Actinomycetota</taxon>
        <taxon>Actinomycetes</taxon>
        <taxon>Pseudonocardiales</taxon>
        <taxon>Pseudonocardiaceae</taxon>
        <taxon>Saccharopolyspora</taxon>
    </lineage>
</organism>
<keyword evidence="4 9" id="KW-0349">Heme</keyword>
<dbReference type="STRING" id="994479.GCA_000194155_01225"/>
<keyword evidence="5 9" id="KW-0479">Metal-binding</keyword>
<dbReference type="RefSeq" id="WP_044572620.1">
    <property type="nucleotide sequence ID" value="NZ_CP061007.1"/>
</dbReference>
<evidence type="ECO:0000313" key="10">
    <source>
        <dbReference type="EMBL" id="PKW17266.1"/>
    </source>
</evidence>
<comment type="subcellular location">
    <subcellularLocation>
        <location evidence="1">Cytoplasm</location>
    </subcellularLocation>
</comment>
<dbReference type="InterPro" id="IPR002397">
    <property type="entry name" value="Cyt_P450_B"/>
</dbReference>
<dbReference type="GO" id="GO:0020037">
    <property type="term" value="F:heme binding"/>
    <property type="evidence" value="ECO:0007669"/>
    <property type="project" value="InterPro"/>
</dbReference>
<evidence type="ECO:0000313" key="11">
    <source>
        <dbReference type="Proteomes" id="UP000233786"/>
    </source>
</evidence>
<comment type="similarity">
    <text evidence="2 9">Belongs to the cytochrome P450 family.</text>
</comment>
<dbReference type="Gene3D" id="1.10.630.10">
    <property type="entry name" value="Cytochrome P450"/>
    <property type="match status" value="1"/>
</dbReference>
<keyword evidence="8 9" id="KW-0503">Monooxygenase</keyword>
<name>A0A2N3Y2W1_SACSN</name>
<proteinExistence type="inferred from homology"/>
<evidence type="ECO:0000256" key="4">
    <source>
        <dbReference type="ARBA" id="ARBA00022617"/>
    </source>
</evidence>
<dbReference type="GO" id="GO:0005506">
    <property type="term" value="F:iron ion binding"/>
    <property type="evidence" value="ECO:0007669"/>
    <property type="project" value="InterPro"/>
</dbReference>